<evidence type="ECO:0000313" key="13">
    <source>
        <dbReference type="EMBL" id="KAA2286198.1"/>
    </source>
</evidence>
<keyword evidence="6 11" id="KW-0812">Transmembrane</keyword>
<comment type="caution">
    <text evidence="13">The sequence shown here is derived from an EMBL/GenBank/DDBJ whole genome shotgun (WGS) entry which is preliminary data.</text>
</comment>
<dbReference type="GO" id="GO:0009306">
    <property type="term" value="P:protein secretion"/>
    <property type="evidence" value="ECO:0007669"/>
    <property type="project" value="UniProtKB-UniRule"/>
</dbReference>
<protein>
    <recommendedName>
        <fullName evidence="3 11">Protein-export membrane protein SecG</fullName>
    </recommendedName>
</protein>
<evidence type="ECO:0000256" key="4">
    <source>
        <dbReference type="ARBA" id="ARBA00022448"/>
    </source>
</evidence>
<evidence type="ECO:0000256" key="6">
    <source>
        <dbReference type="ARBA" id="ARBA00022692"/>
    </source>
</evidence>
<accession>A0A5B2ZBZ7</accession>
<keyword evidence="14" id="KW-1185">Reference proteome</keyword>
<evidence type="ECO:0000256" key="12">
    <source>
        <dbReference type="SAM" id="MobiDB-lite"/>
    </source>
</evidence>
<evidence type="ECO:0000256" key="9">
    <source>
        <dbReference type="ARBA" id="ARBA00023010"/>
    </source>
</evidence>
<feature type="region of interest" description="Disordered" evidence="12">
    <location>
        <begin position="78"/>
        <end position="160"/>
    </location>
</feature>
<dbReference type="EMBL" id="VUOD01000001">
    <property type="protein sequence ID" value="KAA2286198.1"/>
    <property type="molecule type" value="Genomic_DNA"/>
</dbReference>
<keyword evidence="4 11" id="KW-0813">Transport</keyword>
<comment type="similarity">
    <text evidence="2 11">Belongs to the SecG family.</text>
</comment>
<dbReference type="PANTHER" id="PTHR34182">
    <property type="entry name" value="PROTEIN-EXPORT MEMBRANE PROTEIN SECG"/>
    <property type="match status" value="1"/>
</dbReference>
<evidence type="ECO:0000256" key="7">
    <source>
        <dbReference type="ARBA" id="ARBA00022927"/>
    </source>
</evidence>
<dbReference type="GO" id="GO:0015450">
    <property type="term" value="F:protein-transporting ATPase activity"/>
    <property type="evidence" value="ECO:0007669"/>
    <property type="project" value="UniProtKB-UniRule"/>
</dbReference>
<reference evidence="13 14" key="1">
    <citation type="submission" date="2019-09" db="EMBL/GenBank/DDBJ databases">
        <title>Arenimonas chukotkensis sp. nov., a bacterium isolated from Chukotka hot spring, Arctic region, Russia.</title>
        <authorList>
            <person name="Zayulina K.S."/>
            <person name="Prokofeva M.I."/>
            <person name="Elcheninov A.G."/>
            <person name="Novikov A."/>
            <person name="Kochetkova T.V."/>
            <person name="Kublanov I.V."/>
        </authorList>
    </citation>
    <scope>NUCLEOTIDE SEQUENCE [LARGE SCALE GENOMIC DNA]</scope>
    <source>
        <strain evidence="13 14">3729k</strain>
    </source>
</reference>
<dbReference type="GO" id="GO:0005886">
    <property type="term" value="C:plasma membrane"/>
    <property type="evidence" value="ECO:0007669"/>
    <property type="project" value="UniProtKB-SubCell"/>
</dbReference>
<organism evidence="13 14">
    <name type="scientific">Arenimonas fontis</name>
    <dbReference type="NCBI Taxonomy" id="2608255"/>
    <lineage>
        <taxon>Bacteria</taxon>
        <taxon>Pseudomonadati</taxon>
        <taxon>Pseudomonadota</taxon>
        <taxon>Gammaproteobacteria</taxon>
        <taxon>Lysobacterales</taxon>
        <taxon>Lysobacteraceae</taxon>
        <taxon>Arenimonas</taxon>
    </lineage>
</organism>
<dbReference type="PANTHER" id="PTHR34182:SF1">
    <property type="entry name" value="PROTEIN-EXPORT MEMBRANE PROTEIN SECG"/>
    <property type="match status" value="1"/>
</dbReference>
<evidence type="ECO:0000256" key="5">
    <source>
        <dbReference type="ARBA" id="ARBA00022475"/>
    </source>
</evidence>
<keyword evidence="10 11" id="KW-0472">Membrane</keyword>
<keyword evidence="5 11" id="KW-1003">Cell membrane</keyword>
<dbReference type="Pfam" id="PF03840">
    <property type="entry name" value="SecG"/>
    <property type="match status" value="1"/>
</dbReference>
<dbReference type="NCBIfam" id="TIGR00810">
    <property type="entry name" value="secG"/>
    <property type="match status" value="1"/>
</dbReference>
<dbReference type="GO" id="GO:0065002">
    <property type="term" value="P:intracellular protein transmembrane transport"/>
    <property type="evidence" value="ECO:0007669"/>
    <property type="project" value="TreeGrafter"/>
</dbReference>
<comment type="function">
    <text evidence="11">Involved in protein export. Participates in an early event of protein translocation.</text>
</comment>
<evidence type="ECO:0000256" key="8">
    <source>
        <dbReference type="ARBA" id="ARBA00022989"/>
    </source>
</evidence>
<evidence type="ECO:0000256" key="10">
    <source>
        <dbReference type="ARBA" id="ARBA00023136"/>
    </source>
</evidence>
<feature type="compositionally biased region" description="Low complexity" evidence="12">
    <location>
        <begin position="95"/>
        <end position="127"/>
    </location>
</feature>
<keyword evidence="7 11" id="KW-0653">Protein transport</keyword>
<dbReference type="InterPro" id="IPR004692">
    <property type="entry name" value="SecG"/>
</dbReference>
<name>A0A5B2ZBZ7_9GAMM</name>
<dbReference type="Proteomes" id="UP000322165">
    <property type="component" value="Unassembled WGS sequence"/>
</dbReference>
<dbReference type="GO" id="GO:0043952">
    <property type="term" value="P:protein transport by the Sec complex"/>
    <property type="evidence" value="ECO:0007669"/>
    <property type="project" value="TreeGrafter"/>
</dbReference>
<reference evidence="13 14" key="2">
    <citation type="submission" date="2019-09" db="EMBL/GenBank/DDBJ databases">
        <authorList>
            <person name="Mazur A."/>
        </authorList>
    </citation>
    <scope>NUCLEOTIDE SEQUENCE [LARGE SCALE GENOMIC DNA]</scope>
    <source>
        <strain evidence="13 14">3729k</strain>
    </source>
</reference>
<sequence>MLLTIVSVVYVLVAVAMIVFILMQRGAGAAAGSGFGAGASATVFGARGSANFLSSATKWLAIVFMAMSLGMAWYAGHGGRPAAPAQEDIGAMAEVPATPAGAASPSEPPAGEIPAAAEVPAIPAASGGDVPAAGQAPASAGDQAGKEKAEDPAADGNKGG</sequence>
<dbReference type="PRINTS" id="PR01651">
    <property type="entry name" value="SECGEXPORT"/>
</dbReference>
<evidence type="ECO:0000256" key="1">
    <source>
        <dbReference type="ARBA" id="ARBA00004651"/>
    </source>
</evidence>
<gene>
    <name evidence="13" type="primary">secG</name>
    <name evidence="13" type="ORF">F0415_01475</name>
</gene>
<evidence type="ECO:0000256" key="11">
    <source>
        <dbReference type="RuleBase" id="RU365087"/>
    </source>
</evidence>
<evidence type="ECO:0000256" key="2">
    <source>
        <dbReference type="ARBA" id="ARBA00008445"/>
    </source>
</evidence>
<keyword evidence="8 11" id="KW-1133">Transmembrane helix</keyword>
<comment type="caution">
    <text evidence="11">Lacks conserved residue(s) required for the propagation of feature annotation.</text>
</comment>
<dbReference type="AlphaFoldDB" id="A0A5B2ZBZ7"/>
<evidence type="ECO:0000256" key="3">
    <source>
        <dbReference type="ARBA" id="ARBA00017876"/>
    </source>
</evidence>
<evidence type="ECO:0000313" key="14">
    <source>
        <dbReference type="Proteomes" id="UP000322165"/>
    </source>
</evidence>
<feature type="transmembrane region" description="Helical" evidence="11">
    <location>
        <begin position="56"/>
        <end position="76"/>
    </location>
</feature>
<dbReference type="RefSeq" id="WP_149859419.1">
    <property type="nucleotide sequence ID" value="NZ_VUOD01000001.1"/>
</dbReference>
<keyword evidence="9 11" id="KW-0811">Translocation</keyword>
<proteinExistence type="inferred from homology"/>
<comment type="subcellular location">
    <subcellularLocation>
        <location evidence="1 11">Cell membrane</location>
        <topology evidence="1 11">Multi-pass membrane protein</topology>
    </subcellularLocation>
</comment>